<comment type="caution">
    <text evidence="8">The sequence shown here is derived from an EMBL/GenBank/DDBJ whole genome shotgun (WGS) entry which is preliminary data.</text>
</comment>
<evidence type="ECO:0000256" key="6">
    <source>
        <dbReference type="ARBA" id="ARBA00023251"/>
    </source>
</evidence>
<evidence type="ECO:0000256" key="5">
    <source>
        <dbReference type="ARBA" id="ARBA00022840"/>
    </source>
</evidence>
<dbReference type="Proteomes" id="UP001592581">
    <property type="component" value="Unassembled WGS sequence"/>
</dbReference>
<keyword evidence="3" id="KW-0813">Transport</keyword>
<dbReference type="InterPro" id="IPR003439">
    <property type="entry name" value="ABC_transporter-like_ATP-bd"/>
</dbReference>
<organism evidence="8 9">
    <name type="scientific">Streptacidiphilus jeojiensis</name>
    <dbReference type="NCBI Taxonomy" id="3229225"/>
    <lineage>
        <taxon>Bacteria</taxon>
        <taxon>Bacillati</taxon>
        <taxon>Actinomycetota</taxon>
        <taxon>Actinomycetes</taxon>
        <taxon>Kitasatosporales</taxon>
        <taxon>Streptomycetaceae</taxon>
        <taxon>Streptacidiphilus</taxon>
    </lineage>
</organism>
<keyword evidence="4" id="KW-0547">Nucleotide-binding</keyword>
<keyword evidence="9" id="KW-1185">Reference proteome</keyword>
<evidence type="ECO:0000313" key="9">
    <source>
        <dbReference type="Proteomes" id="UP001592581"/>
    </source>
</evidence>
<feature type="domain" description="ABC transporter" evidence="7">
    <location>
        <begin position="28"/>
        <end position="109"/>
    </location>
</feature>
<sequence>MNEHQGAPLVVAEGLRKVYQPSGFTAVDGIDFALAPGEAFGFLGPNGAGKSSTMRMISCVSPLSGGSLRVLGLDAATHGPEIRARIGVVPQEDTLDEELTVRENLLIYGRYFGLPRSPAICAGSFSDPGQ</sequence>
<name>A0ABV6XR96_9ACTN</name>
<evidence type="ECO:0000256" key="1">
    <source>
        <dbReference type="ARBA" id="ARBA00004202"/>
    </source>
</evidence>
<accession>A0ABV6XR96</accession>
<keyword evidence="6" id="KW-0046">Antibiotic resistance</keyword>
<dbReference type="PANTHER" id="PTHR42711">
    <property type="entry name" value="ABC TRANSPORTER ATP-BINDING PROTEIN"/>
    <property type="match status" value="1"/>
</dbReference>
<dbReference type="Gene3D" id="3.40.50.300">
    <property type="entry name" value="P-loop containing nucleotide triphosphate hydrolases"/>
    <property type="match status" value="1"/>
</dbReference>
<keyword evidence="5 8" id="KW-0067">ATP-binding</keyword>
<dbReference type="InterPro" id="IPR050763">
    <property type="entry name" value="ABC_transporter_ATP-binding"/>
</dbReference>
<dbReference type="InterPro" id="IPR027417">
    <property type="entry name" value="P-loop_NTPase"/>
</dbReference>
<dbReference type="GO" id="GO:0005524">
    <property type="term" value="F:ATP binding"/>
    <property type="evidence" value="ECO:0007669"/>
    <property type="project" value="UniProtKB-KW"/>
</dbReference>
<dbReference type="Pfam" id="PF00005">
    <property type="entry name" value="ABC_tran"/>
    <property type="match status" value="1"/>
</dbReference>
<dbReference type="PANTHER" id="PTHR42711:SF5">
    <property type="entry name" value="ABC TRANSPORTER ATP-BINDING PROTEIN NATA"/>
    <property type="match status" value="1"/>
</dbReference>
<dbReference type="RefSeq" id="WP_380566224.1">
    <property type="nucleotide sequence ID" value="NZ_JBEUKS010000007.1"/>
</dbReference>
<protein>
    <submittedName>
        <fullName evidence="8">ATP-binding cassette domain-containing protein</fullName>
    </submittedName>
</protein>
<gene>
    <name evidence="8" type="ORF">ABUW04_21190</name>
</gene>
<evidence type="ECO:0000256" key="2">
    <source>
        <dbReference type="ARBA" id="ARBA00005417"/>
    </source>
</evidence>
<proteinExistence type="inferred from homology"/>
<comment type="similarity">
    <text evidence="2">Belongs to the ABC transporter superfamily.</text>
</comment>
<reference evidence="8 9" key="1">
    <citation type="submission" date="2024-06" db="EMBL/GenBank/DDBJ databases">
        <authorList>
            <person name="Lee S.D."/>
        </authorList>
    </citation>
    <scope>NUCLEOTIDE SEQUENCE [LARGE SCALE GENOMIC DNA]</scope>
    <source>
        <strain evidence="8 9">N1-10</strain>
    </source>
</reference>
<evidence type="ECO:0000313" key="8">
    <source>
        <dbReference type="EMBL" id="MFC1440778.1"/>
    </source>
</evidence>
<evidence type="ECO:0000256" key="4">
    <source>
        <dbReference type="ARBA" id="ARBA00022741"/>
    </source>
</evidence>
<evidence type="ECO:0000259" key="7">
    <source>
        <dbReference type="Pfam" id="PF00005"/>
    </source>
</evidence>
<evidence type="ECO:0000256" key="3">
    <source>
        <dbReference type="ARBA" id="ARBA00022448"/>
    </source>
</evidence>
<comment type="subcellular location">
    <subcellularLocation>
        <location evidence="1">Cell membrane</location>
        <topology evidence="1">Peripheral membrane protein</topology>
    </subcellularLocation>
</comment>
<dbReference type="EMBL" id="JBEUKS010000007">
    <property type="protein sequence ID" value="MFC1440778.1"/>
    <property type="molecule type" value="Genomic_DNA"/>
</dbReference>
<dbReference type="SUPFAM" id="SSF52540">
    <property type="entry name" value="P-loop containing nucleoside triphosphate hydrolases"/>
    <property type="match status" value="1"/>
</dbReference>